<dbReference type="EMBL" id="GBRH01172267">
    <property type="protein sequence ID" value="JAE25629.1"/>
    <property type="molecule type" value="Transcribed_RNA"/>
</dbReference>
<reference evidence="2" key="2">
    <citation type="journal article" date="2015" name="Data Brief">
        <title>Shoot transcriptome of the giant reed, Arundo donax.</title>
        <authorList>
            <person name="Barrero R.A."/>
            <person name="Guerrero F.D."/>
            <person name="Moolhuijzen P."/>
            <person name="Goolsby J.A."/>
            <person name="Tidwell J."/>
            <person name="Bellgard S.E."/>
            <person name="Bellgard M.I."/>
        </authorList>
    </citation>
    <scope>NUCLEOTIDE SEQUENCE</scope>
    <source>
        <tissue evidence="2">Shoot tissue taken approximately 20 cm above the soil surface</tissue>
    </source>
</reference>
<evidence type="ECO:0000313" key="2">
    <source>
        <dbReference type="EMBL" id="JAE25629.1"/>
    </source>
</evidence>
<keyword evidence="1" id="KW-0472">Membrane</keyword>
<keyword evidence="1" id="KW-1133">Transmembrane helix</keyword>
<reference evidence="2" key="1">
    <citation type="submission" date="2014-09" db="EMBL/GenBank/DDBJ databases">
        <authorList>
            <person name="Magalhaes I.L.F."/>
            <person name="Oliveira U."/>
            <person name="Santos F.R."/>
            <person name="Vidigal T.H.D.A."/>
            <person name="Brescovit A.D."/>
            <person name="Santos A.J."/>
        </authorList>
    </citation>
    <scope>NUCLEOTIDE SEQUENCE</scope>
    <source>
        <tissue evidence="2">Shoot tissue taken approximately 20 cm above the soil surface</tissue>
    </source>
</reference>
<evidence type="ECO:0000256" key="1">
    <source>
        <dbReference type="SAM" id="Phobius"/>
    </source>
</evidence>
<keyword evidence="1" id="KW-0812">Transmembrane</keyword>
<name>A0A0A9GQH9_ARUDO</name>
<organism evidence="2">
    <name type="scientific">Arundo donax</name>
    <name type="common">Giant reed</name>
    <name type="synonym">Donax arundinaceus</name>
    <dbReference type="NCBI Taxonomy" id="35708"/>
    <lineage>
        <taxon>Eukaryota</taxon>
        <taxon>Viridiplantae</taxon>
        <taxon>Streptophyta</taxon>
        <taxon>Embryophyta</taxon>
        <taxon>Tracheophyta</taxon>
        <taxon>Spermatophyta</taxon>
        <taxon>Magnoliopsida</taxon>
        <taxon>Liliopsida</taxon>
        <taxon>Poales</taxon>
        <taxon>Poaceae</taxon>
        <taxon>PACMAD clade</taxon>
        <taxon>Arundinoideae</taxon>
        <taxon>Arundineae</taxon>
        <taxon>Arundo</taxon>
    </lineage>
</organism>
<protein>
    <submittedName>
        <fullName evidence="2">Uncharacterized protein</fullName>
    </submittedName>
</protein>
<proteinExistence type="predicted"/>
<accession>A0A0A9GQH9</accession>
<sequence>MGLPTIIHSPANKPISPQPISFLTLASTHSYTHISNAAATHLVILPICETPTIFILLCWLAARQ</sequence>
<dbReference type="AlphaFoldDB" id="A0A0A9GQH9"/>
<feature type="transmembrane region" description="Helical" evidence="1">
    <location>
        <begin position="38"/>
        <end position="62"/>
    </location>
</feature>